<organism evidence="11 12">
    <name type="scientific">Stylophora pistillata</name>
    <name type="common">Smooth cauliflower coral</name>
    <dbReference type="NCBI Taxonomy" id="50429"/>
    <lineage>
        <taxon>Eukaryota</taxon>
        <taxon>Metazoa</taxon>
        <taxon>Cnidaria</taxon>
        <taxon>Anthozoa</taxon>
        <taxon>Hexacorallia</taxon>
        <taxon>Scleractinia</taxon>
        <taxon>Astrocoeniina</taxon>
        <taxon>Pocilloporidae</taxon>
        <taxon>Stylophora</taxon>
    </lineage>
</organism>
<keyword evidence="3 11" id="KW-0489">Methyltransferase</keyword>
<dbReference type="PROSITE" id="PS50868">
    <property type="entry name" value="POST_SET"/>
    <property type="match status" value="1"/>
</dbReference>
<dbReference type="GO" id="GO:0005694">
    <property type="term" value="C:chromosome"/>
    <property type="evidence" value="ECO:0007669"/>
    <property type="project" value="UniProtKB-SubCell"/>
</dbReference>
<protein>
    <submittedName>
        <fullName evidence="11">Histone-lysine N-methyltransferase SETMAR</fullName>
    </submittedName>
</protein>
<keyword evidence="4 11" id="KW-0808">Transferase</keyword>
<evidence type="ECO:0000256" key="2">
    <source>
        <dbReference type="ARBA" id="ARBA00022454"/>
    </source>
</evidence>
<dbReference type="InterPro" id="IPR001214">
    <property type="entry name" value="SET_dom"/>
</dbReference>
<dbReference type="Pfam" id="PF00856">
    <property type="entry name" value="SET"/>
    <property type="match status" value="1"/>
</dbReference>
<dbReference type="PANTHER" id="PTHR46223:SF3">
    <property type="entry name" value="HISTONE-LYSINE N-METHYLTRANSFERASE SET-23"/>
    <property type="match status" value="1"/>
</dbReference>
<dbReference type="EMBL" id="LSMT01000005">
    <property type="protein sequence ID" value="PFX34313.1"/>
    <property type="molecule type" value="Genomic_DNA"/>
</dbReference>
<dbReference type="PROSITE" id="PS50867">
    <property type="entry name" value="PRE_SET"/>
    <property type="match status" value="1"/>
</dbReference>
<keyword evidence="6" id="KW-0479">Metal-binding</keyword>
<dbReference type="SUPFAM" id="SSF82199">
    <property type="entry name" value="SET domain"/>
    <property type="match status" value="1"/>
</dbReference>
<dbReference type="SMART" id="SM00317">
    <property type="entry name" value="SET"/>
    <property type="match status" value="1"/>
</dbReference>
<comment type="subcellular location">
    <subcellularLocation>
        <location evidence="1">Chromosome</location>
    </subcellularLocation>
</comment>
<dbReference type="Gene3D" id="2.170.270.10">
    <property type="entry name" value="SET domain"/>
    <property type="match status" value="1"/>
</dbReference>
<dbReference type="InterPro" id="IPR050973">
    <property type="entry name" value="H3K9_Histone-Lys_N-MTase"/>
</dbReference>
<comment type="caution">
    <text evidence="11">The sequence shown here is derived from an EMBL/GenBank/DDBJ whole genome shotgun (WGS) entry which is preliminary data.</text>
</comment>
<feature type="domain" description="Pre-SET" evidence="9">
    <location>
        <begin position="53"/>
        <end position="117"/>
    </location>
</feature>
<gene>
    <name evidence="11" type="primary">Setmar</name>
    <name evidence="11" type="ORF">AWC38_SpisGene796</name>
</gene>
<feature type="domain" description="SET" evidence="8">
    <location>
        <begin position="120"/>
        <end position="245"/>
    </location>
</feature>
<dbReference type="PROSITE" id="PS50280">
    <property type="entry name" value="SET"/>
    <property type="match status" value="1"/>
</dbReference>
<name>A0A2B4SYZ7_STYPI</name>
<keyword evidence="5" id="KW-0949">S-adenosyl-L-methionine</keyword>
<feature type="domain" description="Post-SET" evidence="10">
    <location>
        <begin position="272"/>
        <end position="288"/>
    </location>
</feature>
<dbReference type="STRING" id="50429.A0A2B4SYZ7"/>
<dbReference type="GO" id="GO:0008270">
    <property type="term" value="F:zinc ion binding"/>
    <property type="evidence" value="ECO:0007669"/>
    <property type="project" value="InterPro"/>
</dbReference>
<evidence type="ECO:0000259" key="8">
    <source>
        <dbReference type="PROSITE" id="PS50280"/>
    </source>
</evidence>
<sequence>MVTITEDISMGKEKVKVPVVNELDGSRPTEFGYTPVCISGPNVSVPFNSPFYPGCGCQQALCTKDKCSCIQSYGPSYNEEGCLQIFNQPTEFSQPVFECNSHCPCSRSCQNRVVQNGQHLQLQVFKTYCKGWGLRTLENIKECTFVCEYAGELISIKEAKKRAQELTDETGNYLIVLREHSSNDDQILRTHVDARFHGGASRFINHSCNPNLIMVPVRVDSIVPHLALFAARNIDSGEELSFDYSGEFDYWHSHETNDEHHELKALQDQRKDRKSCQCGAVNCREYLPFDSSLYSSESHQAISPVNG</sequence>
<dbReference type="PANTHER" id="PTHR46223">
    <property type="entry name" value="HISTONE-LYSINE N-METHYLTRANSFERASE SUV39H"/>
    <property type="match status" value="1"/>
</dbReference>
<evidence type="ECO:0000259" key="10">
    <source>
        <dbReference type="PROSITE" id="PS50868"/>
    </source>
</evidence>
<reference evidence="12" key="1">
    <citation type="journal article" date="2017" name="bioRxiv">
        <title>Comparative analysis of the genomes of Stylophora pistillata and Acropora digitifera provides evidence for extensive differences between species of corals.</title>
        <authorList>
            <person name="Voolstra C.R."/>
            <person name="Li Y."/>
            <person name="Liew Y.J."/>
            <person name="Baumgarten S."/>
            <person name="Zoccola D."/>
            <person name="Flot J.-F."/>
            <person name="Tambutte S."/>
            <person name="Allemand D."/>
            <person name="Aranda M."/>
        </authorList>
    </citation>
    <scope>NUCLEOTIDE SEQUENCE [LARGE SCALE GENOMIC DNA]</scope>
</reference>
<dbReference type="InterPro" id="IPR007728">
    <property type="entry name" value="Pre-SET_dom"/>
</dbReference>
<evidence type="ECO:0000256" key="4">
    <source>
        <dbReference type="ARBA" id="ARBA00022679"/>
    </source>
</evidence>
<evidence type="ECO:0000256" key="5">
    <source>
        <dbReference type="ARBA" id="ARBA00022691"/>
    </source>
</evidence>
<dbReference type="CDD" id="cd10544">
    <property type="entry name" value="SET_SETMAR"/>
    <property type="match status" value="1"/>
</dbReference>
<accession>A0A2B4SYZ7</accession>
<keyword evidence="12" id="KW-1185">Reference proteome</keyword>
<keyword evidence="2" id="KW-0158">Chromosome</keyword>
<dbReference type="OrthoDB" id="616263at2759"/>
<dbReference type="GO" id="GO:0032259">
    <property type="term" value="P:methylation"/>
    <property type="evidence" value="ECO:0007669"/>
    <property type="project" value="UniProtKB-KW"/>
</dbReference>
<dbReference type="Pfam" id="PF05033">
    <property type="entry name" value="Pre-SET"/>
    <property type="match status" value="1"/>
</dbReference>
<evidence type="ECO:0000256" key="1">
    <source>
        <dbReference type="ARBA" id="ARBA00004286"/>
    </source>
</evidence>
<evidence type="ECO:0000259" key="9">
    <source>
        <dbReference type="PROSITE" id="PS50867"/>
    </source>
</evidence>
<evidence type="ECO:0000256" key="7">
    <source>
        <dbReference type="ARBA" id="ARBA00022833"/>
    </source>
</evidence>
<dbReference type="Proteomes" id="UP000225706">
    <property type="component" value="Unassembled WGS sequence"/>
</dbReference>
<dbReference type="GO" id="GO:0042054">
    <property type="term" value="F:histone methyltransferase activity"/>
    <property type="evidence" value="ECO:0007669"/>
    <property type="project" value="InterPro"/>
</dbReference>
<dbReference type="GO" id="GO:0005634">
    <property type="term" value="C:nucleus"/>
    <property type="evidence" value="ECO:0007669"/>
    <property type="project" value="InterPro"/>
</dbReference>
<dbReference type="InterPro" id="IPR003616">
    <property type="entry name" value="Post-SET_dom"/>
</dbReference>
<dbReference type="AlphaFoldDB" id="A0A2B4SYZ7"/>
<evidence type="ECO:0000256" key="6">
    <source>
        <dbReference type="ARBA" id="ARBA00022723"/>
    </source>
</evidence>
<evidence type="ECO:0000313" key="12">
    <source>
        <dbReference type="Proteomes" id="UP000225706"/>
    </source>
</evidence>
<dbReference type="InterPro" id="IPR046341">
    <property type="entry name" value="SET_dom_sf"/>
</dbReference>
<proteinExistence type="predicted"/>
<dbReference type="SMART" id="SM00468">
    <property type="entry name" value="PreSET"/>
    <property type="match status" value="1"/>
</dbReference>
<keyword evidence="7" id="KW-0862">Zinc</keyword>
<evidence type="ECO:0000313" key="11">
    <source>
        <dbReference type="EMBL" id="PFX34313.1"/>
    </source>
</evidence>
<evidence type="ECO:0000256" key="3">
    <source>
        <dbReference type="ARBA" id="ARBA00022603"/>
    </source>
</evidence>